<dbReference type="PRINTS" id="PR00420">
    <property type="entry name" value="RNGMNOXGNASE"/>
</dbReference>
<dbReference type="RefSeq" id="XP_036542905.1">
    <property type="nucleotide sequence ID" value="XM_036679333.1"/>
</dbReference>
<dbReference type="Pfam" id="PF01494">
    <property type="entry name" value="FAD_binding_3"/>
    <property type="match status" value="1"/>
</dbReference>
<evidence type="ECO:0000313" key="5">
    <source>
        <dbReference type="EMBL" id="KAF5612325.1"/>
    </source>
</evidence>
<keyword evidence="5" id="KW-0503">Monooxygenase</keyword>
<evidence type="ECO:0000313" key="6">
    <source>
        <dbReference type="Proteomes" id="UP000547976"/>
    </source>
</evidence>
<sequence length="421" mass="45164">MSGLKVLVSGASIAGPATAYWLAKAGAKVTVIERFPALRTGGQAVDIRTAGVSVMRKMGGLEAAVRAKSTQEEGISFVRQDGTPYGVIRPTGNPDQQSLVSEYEILRGDLSKILFDMTKDNKNINYIFDEQIASMQQNEKIAGPITVTFANGTEASEYDLVVACDGATSRTRALGLGCNVGDHMVSTNCWSAYFSIPQDVLNGSKIGQGFNAVRGRNISIGSDPAGFSRVVLMCMNPKDKPESADAFREASAKGNDALKKYIAQHYSDVGWKSSIALKEMMNSEDFYASEMVQVKSPTLTKGQFVLVGDAGYAAGLTGGGTSLALAGAYILAGELSKHKGDITAGLEGYEQQIRPLINKMQVIPPLITTILGPQTAWGIWLRNNIFAFVAWTGLVELAQRYLGGAFGDAKAFPIPEYEWKN</sequence>
<keyword evidence="3" id="KW-0560">Oxidoreductase</keyword>
<keyword evidence="6" id="KW-1185">Reference proteome</keyword>
<organism evidence="5 6">
    <name type="scientific">Gibberella subglutinans</name>
    <name type="common">Fusarium subglutinans</name>
    <dbReference type="NCBI Taxonomy" id="42677"/>
    <lineage>
        <taxon>Eukaryota</taxon>
        <taxon>Fungi</taxon>
        <taxon>Dikarya</taxon>
        <taxon>Ascomycota</taxon>
        <taxon>Pezizomycotina</taxon>
        <taxon>Sordariomycetes</taxon>
        <taxon>Hypocreomycetidae</taxon>
        <taxon>Hypocreales</taxon>
        <taxon>Nectriaceae</taxon>
        <taxon>Fusarium</taxon>
        <taxon>Fusarium fujikuroi species complex</taxon>
    </lineage>
</organism>
<evidence type="ECO:0000259" key="4">
    <source>
        <dbReference type="Pfam" id="PF01494"/>
    </source>
</evidence>
<dbReference type="InterPro" id="IPR036188">
    <property type="entry name" value="FAD/NAD-bd_sf"/>
</dbReference>
<protein>
    <submittedName>
        <fullName evidence="5">Salicylate 1-monooxygenase</fullName>
    </submittedName>
</protein>
<dbReference type="Proteomes" id="UP000547976">
    <property type="component" value="Unassembled WGS sequence"/>
</dbReference>
<evidence type="ECO:0000256" key="3">
    <source>
        <dbReference type="ARBA" id="ARBA00023002"/>
    </source>
</evidence>
<name>A0A8H5Q9Q8_GIBSU</name>
<dbReference type="SUPFAM" id="SSF51905">
    <property type="entry name" value="FAD/NAD(P)-binding domain"/>
    <property type="match status" value="1"/>
</dbReference>
<evidence type="ECO:0000256" key="2">
    <source>
        <dbReference type="ARBA" id="ARBA00022827"/>
    </source>
</evidence>
<dbReference type="PANTHER" id="PTHR46865:SF2">
    <property type="entry name" value="MONOOXYGENASE"/>
    <property type="match status" value="1"/>
</dbReference>
<dbReference type="GO" id="GO:0071949">
    <property type="term" value="F:FAD binding"/>
    <property type="evidence" value="ECO:0007669"/>
    <property type="project" value="InterPro"/>
</dbReference>
<dbReference type="InterPro" id="IPR051704">
    <property type="entry name" value="FAD_aromatic-hydroxylase"/>
</dbReference>
<gene>
    <name evidence="5" type="ORF">FSUBG_1644</name>
</gene>
<keyword evidence="1" id="KW-0285">Flavoprotein</keyword>
<dbReference type="PANTHER" id="PTHR46865">
    <property type="entry name" value="OXIDOREDUCTASE-RELATED"/>
    <property type="match status" value="1"/>
</dbReference>
<evidence type="ECO:0000256" key="1">
    <source>
        <dbReference type="ARBA" id="ARBA00022630"/>
    </source>
</evidence>
<accession>A0A8H5Q9Q8</accession>
<dbReference type="InterPro" id="IPR002938">
    <property type="entry name" value="FAD-bd"/>
</dbReference>
<dbReference type="Gene3D" id="3.30.9.10">
    <property type="entry name" value="D-Amino Acid Oxidase, subunit A, domain 2"/>
    <property type="match status" value="1"/>
</dbReference>
<reference evidence="5 6" key="1">
    <citation type="submission" date="2020-05" db="EMBL/GenBank/DDBJ databases">
        <title>Identification and distribution of gene clusters putatively required for synthesis of sphingolipid metabolism inhibitors in phylogenetically diverse species of the filamentous fungus Fusarium.</title>
        <authorList>
            <person name="Kim H.-S."/>
            <person name="Busman M."/>
            <person name="Brown D.W."/>
            <person name="Divon H."/>
            <person name="Uhlig S."/>
            <person name="Proctor R.H."/>
        </authorList>
    </citation>
    <scope>NUCLEOTIDE SEQUENCE [LARGE SCALE GENOMIC DNA]</scope>
    <source>
        <strain evidence="5 6">NRRL 66333</strain>
    </source>
</reference>
<dbReference type="OrthoDB" id="655030at2759"/>
<dbReference type="GeneID" id="59314051"/>
<dbReference type="GO" id="GO:0004497">
    <property type="term" value="F:monooxygenase activity"/>
    <property type="evidence" value="ECO:0007669"/>
    <property type="project" value="UniProtKB-KW"/>
</dbReference>
<dbReference type="Gene3D" id="3.50.50.60">
    <property type="entry name" value="FAD/NAD(P)-binding domain"/>
    <property type="match status" value="1"/>
</dbReference>
<feature type="domain" description="FAD-binding" evidence="4">
    <location>
        <begin position="5"/>
        <end position="354"/>
    </location>
</feature>
<dbReference type="AlphaFoldDB" id="A0A8H5Q9Q8"/>
<proteinExistence type="predicted"/>
<dbReference type="EMBL" id="JAAOAV010000009">
    <property type="protein sequence ID" value="KAF5612325.1"/>
    <property type="molecule type" value="Genomic_DNA"/>
</dbReference>
<keyword evidence="2" id="KW-0274">FAD</keyword>
<comment type="caution">
    <text evidence="5">The sequence shown here is derived from an EMBL/GenBank/DDBJ whole genome shotgun (WGS) entry which is preliminary data.</text>
</comment>